<reference evidence="1 2" key="1">
    <citation type="submission" date="2018-04" db="EMBL/GenBank/DDBJ databases">
        <title>Thalassorhabdus spongiae gen. nov., sp. nov., isolated from a marine sponge in South-West Iceland.</title>
        <authorList>
            <person name="Knobloch S."/>
            <person name="Daussin A."/>
            <person name="Johannsson R."/>
            <person name="Marteinsson V.T."/>
        </authorList>
    </citation>
    <scope>NUCLEOTIDE SEQUENCE [LARGE SCALE GENOMIC DNA]</scope>
    <source>
        <strain evidence="1 2">Hp12</strain>
    </source>
</reference>
<dbReference type="AlphaFoldDB" id="A0A2V1GXV5"/>
<sequence>MNSTVVADVVVVAPKKKHRQHLPQDIIDIFDSLFSESENTRLICGGNEPLYLPAKGLYKNKQTNYHQVIFAHGFYASALHEIAHWLVAGPQRRLQEDYGYWYCPDGRTVQQQAEFEKVEIYPQALEAILAHAAGFRFRISADNLSGKPVDRPAFAQKVHQRACDKLQQGLSPRMQLLVDHLQDFYQTSECFPQNLKNANMADW</sequence>
<evidence type="ECO:0000313" key="2">
    <source>
        <dbReference type="Proteomes" id="UP000244906"/>
    </source>
</evidence>
<evidence type="ECO:0008006" key="3">
    <source>
        <dbReference type="Google" id="ProtNLM"/>
    </source>
</evidence>
<dbReference type="EMBL" id="QDDL01000003">
    <property type="protein sequence ID" value="PVZ69485.1"/>
    <property type="molecule type" value="Genomic_DNA"/>
</dbReference>
<dbReference type="Pfam" id="PF04315">
    <property type="entry name" value="EpmC"/>
    <property type="match status" value="1"/>
</dbReference>
<evidence type="ECO:0000313" key="1">
    <source>
        <dbReference type="EMBL" id="PVZ69485.1"/>
    </source>
</evidence>
<dbReference type="InterPro" id="IPR007411">
    <property type="entry name" value="EpmC"/>
</dbReference>
<accession>A0A2V1GXV5</accession>
<protein>
    <recommendedName>
        <fullName evidence="3">Elongation factor P hydroxylase</fullName>
    </recommendedName>
</protein>
<keyword evidence="2" id="KW-1185">Reference proteome</keyword>
<comment type="caution">
    <text evidence="1">The sequence shown here is derived from an EMBL/GenBank/DDBJ whole genome shotgun (WGS) entry which is preliminary data.</text>
</comment>
<dbReference type="RefSeq" id="WP_116686821.1">
    <property type="nucleotide sequence ID" value="NZ_CAWNYD010000003.1"/>
</dbReference>
<dbReference type="Proteomes" id="UP000244906">
    <property type="component" value="Unassembled WGS sequence"/>
</dbReference>
<proteinExistence type="predicted"/>
<organism evidence="1 2">
    <name type="scientific">Pelagibaculum spongiae</name>
    <dbReference type="NCBI Taxonomy" id="2080658"/>
    <lineage>
        <taxon>Bacteria</taxon>
        <taxon>Pseudomonadati</taxon>
        <taxon>Pseudomonadota</taxon>
        <taxon>Gammaproteobacteria</taxon>
        <taxon>Oceanospirillales</taxon>
        <taxon>Pelagibaculum</taxon>
    </lineage>
</organism>
<name>A0A2V1GXV5_9GAMM</name>
<dbReference type="OrthoDB" id="5298591at2"/>
<gene>
    <name evidence="1" type="ORF">DC094_09140</name>
</gene>